<organism evidence="2 3">
    <name type="scientific">Candidatus Shapirobacteria bacterium CG03_land_8_20_14_0_80_35_14</name>
    <dbReference type="NCBI Taxonomy" id="1974878"/>
    <lineage>
        <taxon>Bacteria</taxon>
        <taxon>Candidatus Shapironibacteriota</taxon>
    </lineage>
</organism>
<dbReference type="Proteomes" id="UP000229191">
    <property type="component" value="Unassembled WGS sequence"/>
</dbReference>
<dbReference type="GO" id="GO:0004803">
    <property type="term" value="F:transposase activity"/>
    <property type="evidence" value="ECO:0007669"/>
    <property type="project" value="InterPro"/>
</dbReference>
<evidence type="ECO:0000313" key="3">
    <source>
        <dbReference type="Proteomes" id="UP000229191"/>
    </source>
</evidence>
<sequence>MGDRKSIRLRGYDYSSDGRYFITVDSWHKRKIFGMIVGGKMVLNQYGKILEEEILNTHIIRHGVNIPVFQIMPDHFHMILEISVGAHGNAPVQSGCGEISVGAHGNAPVQSECGEISVGVHGNAPVQSGCGEISVQSGCGEISVGAHGNAPVQNLPVQNLGYIIRGIKMAVSTKLKIIGYQLQVWQRNYYEMIVRDESDYNRVVKYILNNPLKL</sequence>
<evidence type="ECO:0000259" key="1">
    <source>
        <dbReference type="SMART" id="SM01321"/>
    </source>
</evidence>
<evidence type="ECO:0000313" key="2">
    <source>
        <dbReference type="EMBL" id="PIV07566.1"/>
    </source>
</evidence>
<dbReference type="SUPFAM" id="SSF143422">
    <property type="entry name" value="Transposase IS200-like"/>
    <property type="match status" value="1"/>
</dbReference>
<dbReference type="PANTHER" id="PTHR36966">
    <property type="entry name" value="REP-ASSOCIATED TYROSINE TRANSPOSASE"/>
    <property type="match status" value="1"/>
</dbReference>
<dbReference type="PANTHER" id="PTHR36966:SF1">
    <property type="entry name" value="REP-ASSOCIATED TYROSINE TRANSPOSASE"/>
    <property type="match status" value="1"/>
</dbReference>
<reference evidence="3" key="1">
    <citation type="submission" date="2017-09" db="EMBL/GenBank/DDBJ databases">
        <title>Depth-based differentiation of microbial function through sediment-hosted aquifers and enrichment of novel symbionts in the deep terrestrial subsurface.</title>
        <authorList>
            <person name="Probst A.J."/>
            <person name="Ladd B."/>
            <person name="Jarett J.K."/>
            <person name="Geller-Mcgrath D.E."/>
            <person name="Sieber C.M.K."/>
            <person name="Emerson J.B."/>
            <person name="Anantharaman K."/>
            <person name="Thomas B.C."/>
            <person name="Malmstrom R."/>
            <person name="Stieglmeier M."/>
            <person name="Klingl A."/>
            <person name="Woyke T."/>
            <person name="Ryan C.M."/>
            <person name="Banfield J.F."/>
        </authorList>
    </citation>
    <scope>NUCLEOTIDE SEQUENCE [LARGE SCALE GENOMIC DNA]</scope>
</reference>
<dbReference type="AlphaFoldDB" id="A0A2M7BQ14"/>
<name>A0A2M7BQ14_9BACT</name>
<dbReference type="InterPro" id="IPR052715">
    <property type="entry name" value="RAYT_transposase"/>
</dbReference>
<dbReference type="InterPro" id="IPR036515">
    <property type="entry name" value="Transposase_17_sf"/>
</dbReference>
<protein>
    <recommendedName>
        <fullName evidence="1">Transposase IS200-like domain-containing protein</fullName>
    </recommendedName>
</protein>
<proteinExistence type="predicted"/>
<gene>
    <name evidence="2" type="ORF">COS53_01745</name>
</gene>
<accession>A0A2M7BQ14</accession>
<comment type="caution">
    <text evidence="2">The sequence shown here is derived from an EMBL/GenBank/DDBJ whole genome shotgun (WGS) entry which is preliminary data.</text>
</comment>
<dbReference type="GO" id="GO:0043565">
    <property type="term" value="F:sequence-specific DNA binding"/>
    <property type="evidence" value="ECO:0007669"/>
    <property type="project" value="TreeGrafter"/>
</dbReference>
<dbReference type="SMART" id="SM01321">
    <property type="entry name" value="Y1_Tnp"/>
    <property type="match status" value="1"/>
</dbReference>
<dbReference type="EMBL" id="PEVB01000053">
    <property type="protein sequence ID" value="PIV07566.1"/>
    <property type="molecule type" value="Genomic_DNA"/>
</dbReference>
<dbReference type="GO" id="GO:0006313">
    <property type="term" value="P:DNA transposition"/>
    <property type="evidence" value="ECO:0007669"/>
    <property type="project" value="InterPro"/>
</dbReference>
<dbReference type="InterPro" id="IPR002686">
    <property type="entry name" value="Transposase_17"/>
</dbReference>
<dbReference type="Gene3D" id="3.30.70.1290">
    <property type="entry name" value="Transposase IS200-like"/>
    <property type="match status" value="1"/>
</dbReference>
<feature type="domain" description="Transposase IS200-like" evidence="1">
    <location>
        <begin position="15"/>
        <end position="210"/>
    </location>
</feature>